<accession>A0A8H5GGF3</accession>
<comment type="caution">
    <text evidence="1">The sequence shown here is derived from an EMBL/GenBank/DDBJ whole genome shotgun (WGS) entry which is preliminary data.</text>
</comment>
<dbReference type="PANTHER" id="PTHR42791">
    <property type="entry name" value="GNAT FAMILY ACETYLTRANSFERASE"/>
    <property type="match status" value="1"/>
</dbReference>
<dbReference type="InterPro" id="IPR052523">
    <property type="entry name" value="Trichothecene_AcTrans"/>
</dbReference>
<dbReference type="AlphaFoldDB" id="A0A8H5GGF3"/>
<dbReference type="Proteomes" id="UP000559027">
    <property type="component" value="Unassembled WGS sequence"/>
</dbReference>
<dbReference type="Gene3D" id="3.40.630.30">
    <property type="match status" value="1"/>
</dbReference>
<evidence type="ECO:0008006" key="3">
    <source>
        <dbReference type="Google" id="ProtNLM"/>
    </source>
</evidence>
<dbReference type="OrthoDB" id="2744543at2759"/>
<gene>
    <name evidence="1" type="ORF">D9756_000401</name>
</gene>
<dbReference type="PANTHER" id="PTHR42791:SF1">
    <property type="entry name" value="N-ACETYLTRANSFERASE DOMAIN-CONTAINING PROTEIN"/>
    <property type="match status" value="1"/>
</dbReference>
<dbReference type="EMBL" id="JAACJO010000001">
    <property type="protein sequence ID" value="KAF5364345.1"/>
    <property type="molecule type" value="Genomic_DNA"/>
</dbReference>
<keyword evidence="2" id="KW-1185">Reference proteome</keyword>
<protein>
    <recommendedName>
        <fullName evidence="3">N-acetyltransferase domain-containing protein</fullName>
    </recommendedName>
</protein>
<proteinExistence type="predicted"/>
<evidence type="ECO:0000313" key="1">
    <source>
        <dbReference type="EMBL" id="KAF5364345.1"/>
    </source>
</evidence>
<organism evidence="1 2">
    <name type="scientific">Leucocoprinus leucothites</name>
    <dbReference type="NCBI Taxonomy" id="201217"/>
    <lineage>
        <taxon>Eukaryota</taxon>
        <taxon>Fungi</taxon>
        <taxon>Dikarya</taxon>
        <taxon>Basidiomycota</taxon>
        <taxon>Agaricomycotina</taxon>
        <taxon>Agaricomycetes</taxon>
        <taxon>Agaricomycetidae</taxon>
        <taxon>Agaricales</taxon>
        <taxon>Agaricineae</taxon>
        <taxon>Agaricaceae</taxon>
        <taxon>Leucocoprinus</taxon>
    </lineage>
</organism>
<name>A0A8H5GGF3_9AGAR</name>
<sequence length="257" mass="28748">MQLPEASEQDSSMQPLLQEAARSYQAVSSPCPEIEVSPIVTPLAYTHLKKASKTWAEAFEADPVLRYIDNNRKQTPEVKDATQFIMFCVMLYWKSRKVALTVDEGSSFIFCTPPNFHEGLFERSIYWIAEMIGKIFAILTPRDERKRSAEVETKVRLAVARSLGDRVNRMLYIDALATEPKSQGWGYGGALLDSVGALGDVTNQAIWLKSTNEKNTGFYMSHGYVVVAEAIVGDDNPEWNGTPVVIKIVGIAFNKHH</sequence>
<evidence type="ECO:0000313" key="2">
    <source>
        <dbReference type="Proteomes" id="UP000559027"/>
    </source>
</evidence>
<reference evidence="1 2" key="1">
    <citation type="journal article" date="2020" name="ISME J.">
        <title>Uncovering the hidden diversity of litter-decomposition mechanisms in mushroom-forming fungi.</title>
        <authorList>
            <person name="Floudas D."/>
            <person name="Bentzer J."/>
            <person name="Ahren D."/>
            <person name="Johansson T."/>
            <person name="Persson P."/>
            <person name="Tunlid A."/>
        </authorList>
    </citation>
    <scope>NUCLEOTIDE SEQUENCE [LARGE SCALE GENOMIC DNA]</scope>
    <source>
        <strain evidence="1 2">CBS 146.42</strain>
    </source>
</reference>
<dbReference type="SUPFAM" id="SSF55729">
    <property type="entry name" value="Acyl-CoA N-acyltransferases (Nat)"/>
    <property type="match status" value="1"/>
</dbReference>
<dbReference type="InterPro" id="IPR016181">
    <property type="entry name" value="Acyl_CoA_acyltransferase"/>
</dbReference>